<evidence type="ECO:0000256" key="2">
    <source>
        <dbReference type="ARBA" id="ARBA00022729"/>
    </source>
</evidence>
<dbReference type="SUPFAM" id="SSF48230">
    <property type="entry name" value="Chondroitin AC/alginate lyase"/>
    <property type="match status" value="2"/>
</dbReference>
<feature type="domain" description="Heparin-sulfate lyase N-terminal" evidence="6">
    <location>
        <begin position="79"/>
        <end position="262"/>
    </location>
</feature>
<comment type="subcellular location">
    <subcellularLocation>
        <location evidence="1">Periplasm</location>
    </subcellularLocation>
</comment>
<evidence type="ECO:0000259" key="6">
    <source>
        <dbReference type="Pfam" id="PF16889"/>
    </source>
</evidence>
<feature type="domain" description="Heparinase II/III-like C-terminal" evidence="5">
    <location>
        <begin position="332"/>
        <end position="536"/>
    </location>
</feature>
<dbReference type="Pfam" id="PF07940">
    <property type="entry name" value="Hepar_II_III_C"/>
    <property type="match status" value="2"/>
</dbReference>
<dbReference type="GO" id="GO:0016829">
    <property type="term" value="F:lyase activity"/>
    <property type="evidence" value="ECO:0007669"/>
    <property type="project" value="UniProtKB-KW"/>
</dbReference>
<gene>
    <name evidence="7" type="ORF">H6P80_00190</name>
</gene>
<keyword evidence="3" id="KW-0574">Periplasm</keyword>
<accession>A0A842HVQ4</accession>
<dbReference type="InterPro" id="IPR031680">
    <property type="entry name" value="Hepar_II_III_N"/>
</dbReference>
<dbReference type="RefSeq" id="WP_185799350.1">
    <property type="nucleotide sequence ID" value="NZ_JACJVJ010000001.1"/>
</dbReference>
<dbReference type="PANTHER" id="PTHR39210">
    <property type="entry name" value="HEPARIN-SULFATE LYASE"/>
    <property type="match status" value="1"/>
</dbReference>
<evidence type="ECO:0000256" key="3">
    <source>
        <dbReference type="ARBA" id="ARBA00022764"/>
    </source>
</evidence>
<dbReference type="InterPro" id="IPR012480">
    <property type="entry name" value="Hepar_II_III_C"/>
</dbReference>
<dbReference type="Proteomes" id="UP000564378">
    <property type="component" value="Unassembled WGS sequence"/>
</dbReference>
<proteinExistence type="predicted"/>
<organism evidence="7 8">
    <name type="scientific">Parasphingopyxis marina</name>
    <dbReference type="NCBI Taxonomy" id="2761622"/>
    <lineage>
        <taxon>Bacteria</taxon>
        <taxon>Pseudomonadati</taxon>
        <taxon>Pseudomonadota</taxon>
        <taxon>Alphaproteobacteria</taxon>
        <taxon>Sphingomonadales</taxon>
        <taxon>Sphingomonadaceae</taxon>
        <taxon>Parasphingopyxis</taxon>
    </lineage>
</organism>
<evidence type="ECO:0000313" key="8">
    <source>
        <dbReference type="Proteomes" id="UP000564378"/>
    </source>
</evidence>
<dbReference type="GO" id="GO:0042597">
    <property type="term" value="C:periplasmic space"/>
    <property type="evidence" value="ECO:0007669"/>
    <property type="project" value="UniProtKB-SubCell"/>
</dbReference>
<evidence type="ECO:0000259" key="5">
    <source>
        <dbReference type="Pfam" id="PF07940"/>
    </source>
</evidence>
<evidence type="ECO:0000313" key="7">
    <source>
        <dbReference type="EMBL" id="MBC2776030.1"/>
    </source>
</evidence>
<dbReference type="Gene3D" id="1.50.10.100">
    <property type="entry name" value="Chondroitin AC/alginate lyase"/>
    <property type="match status" value="2"/>
</dbReference>
<evidence type="ECO:0000256" key="1">
    <source>
        <dbReference type="ARBA" id="ARBA00004418"/>
    </source>
</evidence>
<dbReference type="Pfam" id="PF16889">
    <property type="entry name" value="Hepar_II_III_N"/>
    <property type="match status" value="2"/>
</dbReference>
<reference evidence="7 8" key="1">
    <citation type="submission" date="2020-08" db="EMBL/GenBank/DDBJ databases">
        <title>Draft genome sequence of Parasphingopyxis sp. GrpM-11.</title>
        <authorList>
            <person name="Oh J."/>
            <person name="Roh D.-H."/>
        </authorList>
    </citation>
    <scope>NUCLEOTIDE SEQUENCE [LARGE SCALE GENOMIC DNA]</scope>
    <source>
        <strain evidence="7 8">GrpM-11</strain>
    </source>
</reference>
<feature type="domain" description="Heparin-sulfate lyase N-terminal" evidence="6">
    <location>
        <begin position="779"/>
        <end position="918"/>
    </location>
</feature>
<keyword evidence="2" id="KW-0732">Signal</keyword>
<evidence type="ECO:0000256" key="4">
    <source>
        <dbReference type="ARBA" id="ARBA00023239"/>
    </source>
</evidence>
<dbReference type="Gene3D" id="2.70.98.70">
    <property type="match status" value="2"/>
</dbReference>
<sequence length="1281" mass="142860">MSSSTETKTAAEPLTSAQVCARPLRPFEYLEIKPKPGRHRALRDAYSLLADGFELQGERLPSIAAPIDWGFGARSFNFHLHAFLPLNALLSAYDATSDAELLEASLDLALDWIEVNMRGLAPPLRPETVDACLAQNAGNRWYDMAIGQRLYKFAYLLDAGVRLDIDRPGWFEKIADAIRLHHRLLADDRVYQDHNNHGFYQAIDQYAASTRLPELDEGDYRALSRARLAEMIDRQFCEDGVHIEHSPGYHLMVTTTLINARNAGMLDKKLARKIARLESNLGLFITPAGDIATIGDTDPRSLWGDTKYTGFFADPALQYIVSAGVEGTAPEPGVQAMAASGYAIARLDPEQGADEAERKNSRERSYLIQHAGFHSRTHKHADHMSFIWHDAGRDILADPGRYGYVGTVEKGSDLHDQGFFYSAPERIYCESTRAHNCVEIDGASYPRRGVKPWGSALTQADSQGELAVFNASTAHMRTVSHRRSLVTRPGHFLLVLDWLRDRETERDYRQWFCFDPAWDVEIADGQVRASANSPNGKETQELVAVSLVDDSVADRVASGETEPDLLGWLSDRANHLEPATSLSFKTPRGEFGRFATLFILSPRAEPDRAKIRFNSSMRAGRIVWHDDRGIHQVDLNTEEDGRLMAAYRPVVVPSDGETEVNIAAFRAAIAEQPQARIAAIEHQPLPDATVLKDRVDGALKNGWHFDGLDLDRFDAPIDFDAGSRSERYLRHAWAPIGPLLVLADQVEDGTAYLEAARAYTLQWLTLHARPYLRSSSAEFVDQQLFGKDEGEEEFAWYDMGVGLRCHLLACLLDILSRNPSVPDDEIALLHDSLEKHLALLAEAGFQLDHNNHGLYQALGRYAAARRFAWYPLFARHIAPARDQLADIAQSQFFADGMHAEHSPGYHLKILLTLLGARQAGLIDGAEFDEMLAKASDALTWLITPTGGLAAIGDTDPGDWRDQPGFVAWPDARIADLFAGKDNSAPTGLRRFEDAGYAIVRHGDSHLVQACGFHSRTHKHADHLGFVWQEGESPIFIDPGRFEYRGRMPREDPMFDRGFWYADERRRYVEATRAHNCVEIDGLSYNRRVVPNGSSLTGASFNGDAYTISSETTHEDTIRHRRKLVFRPGEWLLILDWLDDSEGRSHDYRQYFQLAPQWRAKAGSRGYMAHSEAGKIVLVDILGNSVAEPVRRGRKTPELQGWHAPGDERFEPSPSLCLAQIGKESARFATLALLGNTPFFGLAGSAMTAEGASIHWKWGLKTVSITLAGETMEMALGEQEPA</sequence>
<feature type="domain" description="Heparinase II/III-like C-terminal" evidence="5">
    <location>
        <begin position="985"/>
        <end position="1178"/>
    </location>
</feature>
<keyword evidence="4" id="KW-0456">Lyase</keyword>
<comment type="caution">
    <text evidence="7">The sequence shown here is derived from an EMBL/GenBank/DDBJ whole genome shotgun (WGS) entry which is preliminary data.</text>
</comment>
<keyword evidence="8" id="KW-1185">Reference proteome</keyword>
<protein>
    <submittedName>
        <fullName evidence="7">Heparinase II/III family protein</fullName>
    </submittedName>
</protein>
<dbReference type="InterPro" id="IPR008929">
    <property type="entry name" value="Chondroitin_lyas"/>
</dbReference>
<dbReference type="EMBL" id="JACJVJ010000001">
    <property type="protein sequence ID" value="MBC2776030.1"/>
    <property type="molecule type" value="Genomic_DNA"/>
</dbReference>
<dbReference type="PANTHER" id="PTHR39210:SF1">
    <property type="entry name" value="HEPARIN-SULFATE LYASE"/>
    <property type="match status" value="1"/>
</dbReference>
<name>A0A842HVQ4_9SPHN</name>